<dbReference type="CDD" id="cd07067">
    <property type="entry name" value="HP_PGM_like"/>
    <property type="match status" value="1"/>
</dbReference>
<sequence>MNTAASPLPSPLHPASRGLARLAELAAASPLQPVCEGFYFLRHGQTPRNALRIFQSYDEPLSELGERQAAAAAVVLAREPIRRIVCSDARRALHTAQTVAAPLSLQPLAQALLRERHFGALVGTSSADIDWDCAPEGGETLAEFVQRKRQALEDALATEEGPVLIVAHGGSLYVLAALLGVPLNPGLLANAHPLHFTRGPDGRWQARALSAADPALAAGGALA</sequence>
<comment type="caution">
    <text evidence="3">The sequence shown here is derived from an EMBL/GenBank/DDBJ whole genome shotgun (WGS) entry which is preliminary data.</text>
</comment>
<feature type="binding site" evidence="2">
    <location>
        <begin position="42"/>
        <end position="49"/>
    </location>
    <ligand>
        <name>substrate</name>
    </ligand>
</feature>
<dbReference type="Pfam" id="PF00300">
    <property type="entry name" value="His_Phos_1"/>
    <property type="match status" value="1"/>
</dbReference>
<evidence type="ECO:0000313" key="4">
    <source>
        <dbReference type="Proteomes" id="UP001212602"/>
    </source>
</evidence>
<dbReference type="Gene3D" id="3.40.50.1240">
    <property type="entry name" value="Phosphoglycerate mutase-like"/>
    <property type="match status" value="1"/>
</dbReference>
<feature type="binding site" evidence="2">
    <location>
        <position position="91"/>
    </location>
    <ligand>
        <name>substrate</name>
    </ligand>
</feature>
<dbReference type="SMART" id="SM00855">
    <property type="entry name" value="PGAM"/>
    <property type="match status" value="1"/>
</dbReference>
<dbReference type="EMBL" id="JAQIPB010000001">
    <property type="protein sequence ID" value="MDA7414817.1"/>
    <property type="molecule type" value="Genomic_DNA"/>
</dbReference>
<dbReference type="AlphaFoldDB" id="A0AAE3SZ16"/>
<accession>A0AAE3SZ16</accession>
<dbReference type="InterPro" id="IPR050275">
    <property type="entry name" value="PGM_Phosphatase"/>
</dbReference>
<dbReference type="InterPro" id="IPR029033">
    <property type="entry name" value="His_PPase_superfam"/>
</dbReference>
<evidence type="ECO:0000256" key="2">
    <source>
        <dbReference type="PIRSR" id="PIRSR613078-2"/>
    </source>
</evidence>
<dbReference type="Proteomes" id="UP001212602">
    <property type="component" value="Unassembled WGS sequence"/>
</dbReference>
<dbReference type="RefSeq" id="WP_271426097.1">
    <property type="nucleotide sequence ID" value="NZ_JAQIPB010000001.1"/>
</dbReference>
<gene>
    <name evidence="3" type="ORF">PGB34_00440</name>
</gene>
<evidence type="ECO:0000256" key="1">
    <source>
        <dbReference type="PIRSR" id="PIRSR613078-1"/>
    </source>
</evidence>
<proteinExistence type="predicted"/>
<keyword evidence="4" id="KW-1185">Reference proteome</keyword>
<name>A0AAE3SZ16_9BURK</name>
<feature type="active site" description="Proton donor/acceptor" evidence="1">
    <location>
        <position position="115"/>
    </location>
</feature>
<dbReference type="PANTHER" id="PTHR48100:SF1">
    <property type="entry name" value="HISTIDINE PHOSPHATASE FAMILY PROTEIN-RELATED"/>
    <property type="match status" value="1"/>
</dbReference>
<reference evidence="3" key="1">
    <citation type="submission" date="2023-01" db="EMBL/GenBank/DDBJ databases">
        <title>Xenophilus mangrovi sp. nov., isolated from soil of Mangrove nature reserve.</title>
        <authorList>
            <person name="Xu S."/>
            <person name="Liu Z."/>
            <person name="Xu Y."/>
        </authorList>
    </citation>
    <scope>NUCLEOTIDE SEQUENCE</scope>
    <source>
        <strain evidence="3">YW8</strain>
    </source>
</reference>
<feature type="active site" description="Tele-phosphohistidine intermediate" evidence="1">
    <location>
        <position position="43"/>
    </location>
</feature>
<dbReference type="GO" id="GO:0016791">
    <property type="term" value="F:phosphatase activity"/>
    <property type="evidence" value="ECO:0007669"/>
    <property type="project" value="TreeGrafter"/>
</dbReference>
<dbReference type="InterPro" id="IPR013078">
    <property type="entry name" value="His_Pase_superF_clade-1"/>
</dbReference>
<evidence type="ECO:0000313" key="3">
    <source>
        <dbReference type="EMBL" id="MDA7414817.1"/>
    </source>
</evidence>
<protein>
    <submittedName>
        <fullName evidence="3">Histidine phosphatase family protein</fullName>
    </submittedName>
</protein>
<dbReference type="PANTHER" id="PTHR48100">
    <property type="entry name" value="BROAD-SPECIFICITY PHOSPHATASE YOR283W-RELATED"/>
    <property type="match status" value="1"/>
</dbReference>
<dbReference type="GO" id="GO:0005737">
    <property type="term" value="C:cytoplasm"/>
    <property type="evidence" value="ECO:0007669"/>
    <property type="project" value="TreeGrafter"/>
</dbReference>
<organism evidence="3 4">
    <name type="scientific">Xenophilus arseniciresistens</name>
    <dbReference type="NCBI Taxonomy" id="1283306"/>
    <lineage>
        <taxon>Bacteria</taxon>
        <taxon>Pseudomonadati</taxon>
        <taxon>Pseudomonadota</taxon>
        <taxon>Betaproteobacteria</taxon>
        <taxon>Burkholderiales</taxon>
        <taxon>Comamonadaceae</taxon>
        <taxon>Xenophilus</taxon>
    </lineage>
</organism>
<dbReference type="SUPFAM" id="SSF53254">
    <property type="entry name" value="Phosphoglycerate mutase-like"/>
    <property type="match status" value="1"/>
</dbReference>